<dbReference type="EMBL" id="MQWD01000001">
    <property type="protein sequence ID" value="PAP75636.1"/>
    <property type="molecule type" value="Genomic_DNA"/>
</dbReference>
<reference evidence="3 4" key="1">
    <citation type="submission" date="2016-11" db="EMBL/GenBank/DDBJ databases">
        <title>Study of marine rhodopsin-containing bacteria.</title>
        <authorList>
            <person name="Yoshizawa S."/>
            <person name="Kumagai Y."/>
            <person name="Kogure K."/>
        </authorList>
    </citation>
    <scope>NUCLEOTIDE SEQUENCE [LARGE SCALE GENOMIC DNA]</scope>
    <source>
        <strain evidence="3 4">SAORIC-28</strain>
    </source>
</reference>
<sequence>MLGPADTTCPRAATLLVGPKRVALLAYLALARPRGFQRRDTILPLFWPDHGQAASRNALSNLLYHVRRGLGPGAVVNRGAEEVGLDPGRLWVDVVEFEEAARRGEFARALDLYRGDLLEGFFVRGAAPEFERWLDDERRRLRRRASEAAWALADAAEADGDAPTARAAARRAAALAPPSDEAHVRLVETLGRTGDRAGALAAHAAYCRRLTDYLGLGPSAAASAAAARLRRAVLPAARPSPPPTRRIAVLPFQALGADAPSAFADGVQVGLMARLSAVGGLDVISRTSVRRFDRPAAVPEIAAALGVGWVLEGEVLEGPAGVRLAVRLVDAPNDRQVWAGDFRRPLATEGVSQIQAEVAREVAGALRIEVGAAPDERPHTPSLDAYRFWAEGRRRLDERTEAGMREAVRLFRQALAADPQYPLALVGLSDALGLLYDYRHEPDPSVLKEAEAAARRALAAAPDLAEAHASLGALSVARRDGVAGLYAFDRAVELRPDYAEAHNWRSYASAILGRPEDALASARQAVALDPLSPEAVINLGFALLITGEPEGALAEARRVRELSPGFVTGAFYEGLPLLALGRPAEAAAVLEGVEEPWSGLGPQTARAVALAALGRYDEVRAALAMFEAEGDAFAAAVAHLALGDVPTGEAALGRVREWGAWTAVAVHHLFGPLWATLPPRTLREARARAGRAWGAVGAGGRALAFPGEVAPSRGS</sequence>
<dbReference type="AlphaFoldDB" id="A0A271IWN1"/>
<organism evidence="3 4">
    <name type="scientific">Rubrivirga marina</name>
    <dbReference type="NCBI Taxonomy" id="1196024"/>
    <lineage>
        <taxon>Bacteria</taxon>
        <taxon>Pseudomonadati</taxon>
        <taxon>Rhodothermota</taxon>
        <taxon>Rhodothermia</taxon>
        <taxon>Rhodothermales</taxon>
        <taxon>Rubricoccaceae</taxon>
        <taxon>Rubrivirga</taxon>
    </lineage>
</organism>
<dbReference type="SMART" id="SM01043">
    <property type="entry name" value="BTAD"/>
    <property type="match status" value="1"/>
</dbReference>
<dbReference type="InterPro" id="IPR036388">
    <property type="entry name" value="WH-like_DNA-bd_sf"/>
</dbReference>
<dbReference type="InterPro" id="IPR051677">
    <property type="entry name" value="AfsR-DnrI-RedD_regulator"/>
</dbReference>
<evidence type="ECO:0000256" key="1">
    <source>
        <dbReference type="PROSITE-ProRule" id="PRU00339"/>
    </source>
</evidence>
<evidence type="ECO:0000259" key="2">
    <source>
        <dbReference type="SMART" id="SM01043"/>
    </source>
</evidence>
<accession>A0A271IWN1</accession>
<dbReference type="Pfam" id="PF13432">
    <property type="entry name" value="TPR_16"/>
    <property type="match status" value="1"/>
</dbReference>
<name>A0A271IWN1_9BACT</name>
<evidence type="ECO:0000313" key="4">
    <source>
        <dbReference type="Proteomes" id="UP000216339"/>
    </source>
</evidence>
<dbReference type="SUPFAM" id="SSF48452">
    <property type="entry name" value="TPR-like"/>
    <property type="match status" value="2"/>
</dbReference>
<keyword evidence="1" id="KW-0802">TPR repeat</keyword>
<dbReference type="InterPro" id="IPR005158">
    <property type="entry name" value="BTAD"/>
</dbReference>
<dbReference type="PROSITE" id="PS50005">
    <property type="entry name" value="TPR"/>
    <property type="match status" value="1"/>
</dbReference>
<dbReference type="Proteomes" id="UP000216339">
    <property type="component" value="Unassembled WGS sequence"/>
</dbReference>
<gene>
    <name evidence="3" type="ORF">BSZ37_03890</name>
</gene>
<evidence type="ECO:0000313" key="3">
    <source>
        <dbReference type="EMBL" id="PAP75636.1"/>
    </source>
</evidence>
<dbReference type="InterPro" id="IPR019734">
    <property type="entry name" value="TPR_rpt"/>
</dbReference>
<feature type="repeat" description="TPR" evidence="1">
    <location>
        <begin position="465"/>
        <end position="498"/>
    </location>
</feature>
<comment type="caution">
    <text evidence="3">The sequence shown here is derived from an EMBL/GenBank/DDBJ whole genome shotgun (WGS) entry which is preliminary data.</text>
</comment>
<feature type="domain" description="Bacterial transcriptional activator" evidence="2">
    <location>
        <begin position="92"/>
        <end position="230"/>
    </location>
</feature>
<dbReference type="Pfam" id="PF03704">
    <property type="entry name" value="BTAD"/>
    <property type="match status" value="1"/>
</dbReference>
<dbReference type="Gene3D" id="1.25.40.10">
    <property type="entry name" value="Tetratricopeptide repeat domain"/>
    <property type="match status" value="3"/>
</dbReference>
<protein>
    <recommendedName>
        <fullName evidence="2">Bacterial transcriptional activator domain-containing protein</fullName>
    </recommendedName>
</protein>
<dbReference type="SMART" id="SM00028">
    <property type="entry name" value="TPR"/>
    <property type="match status" value="3"/>
</dbReference>
<proteinExistence type="predicted"/>
<dbReference type="Gene3D" id="1.10.10.10">
    <property type="entry name" value="Winged helix-like DNA-binding domain superfamily/Winged helix DNA-binding domain"/>
    <property type="match status" value="1"/>
</dbReference>
<keyword evidence="4" id="KW-1185">Reference proteome</keyword>
<dbReference type="InterPro" id="IPR011990">
    <property type="entry name" value="TPR-like_helical_dom_sf"/>
</dbReference>
<dbReference type="PANTHER" id="PTHR35807">
    <property type="entry name" value="TRANSCRIPTIONAL REGULATOR REDD-RELATED"/>
    <property type="match status" value="1"/>
</dbReference>